<dbReference type="Proteomes" id="UP000663860">
    <property type="component" value="Unassembled WGS sequence"/>
</dbReference>
<evidence type="ECO:0000313" key="10">
    <source>
        <dbReference type="EMBL" id="CAF0929399.1"/>
    </source>
</evidence>
<dbReference type="GO" id="GO:0003950">
    <property type="term" value="F:NAD+ poly-ADP-ribosyltransferase activity"/>
    <property type="evidence" value="ECO:0007669"/>
    <property type="project" value="UniProtKB-UniRule"/>
</dbReference>
<dbReference type="InterPro" id="IPR012317">
    <property type="entry name" value="Poly(ADP-ribose)pol_cat_dom"/>
</dbReference>
<dbReference type="GO" id="GO:0005737">
    <property type="term" value="C:cytoplasm"/>
    <property type="evidence" value="ECO:0007669"/>
    <property type="project" value="TreeGrafter"/>
</dbReference>
<dbReference type="PANTHER" id="PTHR14453:SF67">
    <property type="entry name" value="POLY [ADP-RIBOSE] POLYMERASE"/>
    <property type="match status" value="1"/>
</dbReference>
<evidence type="ECO:0000259" key="8">
    <source>
        <dbReference type="PROSITE" id="PS51059"/>
    </source>
</evidence>
<dbReference type="EMBL" id="CAJOAY010000575">
    <property type="protein sequence ID" value="CAF3695275.1"/>
    <property type="molecule type" value="Genomic_DNA"/>
</dbReference>
<proteinExistence type="predicted"/>
<dbReference type="EMBL" id="CAJNOE010000066">
    <property type="protein sequence ID" value="CAF0847621.1"/>
    <property type="molecule type" value="Genomic_DNA"/>
</dbReference>
<dbReference type="PANTHER" id="PTHR14453">
    <property type="entry name" value="PARP/ZINC FINGER CCCH TYPE DOMAIN CONTAINING PROTEIN"/>
    <property type="match status" value="1"/>
</dbReference>
<dbReference type="EC" id="2.4.2.-" evidence="6"/>
<feature type="transmembrane region" description="Helical" evidence="7">
    <location>
        <begin position="391"/>
        <end position="413"/>
    </location>
</feature>
<keyword evidence="2 6" id="KW-0328">Glycosyltransferase</keyword>
<keyword evidence="7" id="KW-0472">Membrane</keyword>
<accession>A0A819M2E9</accession>
<dbReference type="AlphaFoldDB" id="A0A819M2E9"/>
<dbReference type="Proteomes" id="UP000663868">
    <property type="component" value="Unassembled WGS sequence"/>
</dbReference>
<dbReference type="InterPro" id="IPR043472">
    <property type="entry name" value="Macro_dom-like"/>
</dbReference>
<dbReference type="PROSITE" id="PS51059">
    <property type="entry name" value="PARP_CATALYTIC"/>
    <property type="match status" value="1"/>
</dbReference>
<dbReference type="SUPFAM" id="SSF52949">
    <property type="entry name" value="Macro domain-like"/>
    <property type="match status" value="1"/>
</dbReference>
<dbReference type="Gene3D" id="3.40.220.10">
    <property type="entry name" value="Leucine Aminopeptidase, subunit E, domain 1"/>
    <property type="match status" value="1"/>
</dbReference>
<sequence>MAGRKLPSYPDIKPTTTIIEHAKSTPQQNNPIFQHCRNSNDLDRVSNTLTHRLLFPNTYIDHPDKDSVKKPAKTSSRRFLSKLFKSEKPKQTPVVQPIPLTIGNGLIEIEKGDITKQTMDVIIVSLSSKKLCEVLLEAAGYQTYLSYIREYENNPNSLLISAPSGLLSCKRIFFVKWEPDNDNEILRQSIIDLISTVVQNVRSYNYTSIAFSAIGCEGHACSVDIVVKTMVREMKQHIQTRKLSWTVKFIIPPDQQNVYDEFCRQLLLSDHLSGDYQISLTRQQSENEQLRTIVPKNTDEYNPIINKFHQSMTNKYTQIIRLERIQNQRWHMQYIAHWKDFKKRLNEDTEKRLYHGCPSSAADSIIQDCFNRSFAGVNGIYFFSEFSIVPIYFIILLGTLYGLGVYFSSNAAYSHAYTRTNAKGERCMFVARVLVGKTIKGNSYMKTRPFGYDSTTDGDHITVTYHDAQAYAEYLITYK</sequence>
<organism evidence="12 13">
    <name type="scientific">Adineta steineri</name>
    <dbReference type="NCBI Taxonomy" id="433720"/>
    <lineage>
        <taxon>Eukaryota</taxon>
        <taxon>Metazoa</taxon>
        <taxon>Spiralia</taxon>
        <taxon>Gnathifera</taxon>
        <taxon>Rotifera</taxon>
        <taxon>Eurotatoria</taxon>
        <taxon>Bdelloidea</taxon>
        <taxon>Adinetida</taxon>
        <taxon>Adinetidae</taxon>
        <taxon>Adineta</taxon>
    </lineage>
</organism>
<evidence type="ECO:0000313" key="9">
    <source>
        <dbReference type="EMBL" id="CAF0847621.1"/>
    </source>
</evidence>
<dbReference type="Gene3D" id="3.90.228.10">
    <property type="match status" value="1"/>
</dbReference>
<dbReference type="GO" id="GO:0003714">
    <property type="term" value="F:transcription corepressor activity"/>
    <property type="evidence" value="ECO:0007669"/>
    <property type="project" value="TreeGrafter"/>
</dbReference>
<dbReference type="Pfam" id="PF00644">
    <property type="entry name" value="PARP"/>
    <property type="match status" value="1"/>
</dbReference>
<dbReference type="SUPFAM" id="SSF56399">
    <property type="entry name" value="ADP-ribosylation"/>
    <property type="match status" value="1"/>
</dbReference>
<evidence type="ECO:0000256" key="6">
    <source>
        <dbReference type="RuleBase" id="RU362114"/>
    </source>
</evidence>
<keyword evidence="5" id="KW-0539">Nucleus</keyword>
<dbReference type="EMBL" id="CAJNON010000079">
    <property type="protein sequence ID" value="CAF0929399.1"/>
    <property type="molecule type" value="Genomic_DNA"/>
</dbReference>
<keyword evidence="3 6" id="KW-0808">Transferase</keyword>
<dbReference type="EMBL" id="CAJOBB010002485">
    <property type="protein sequence ID" value="CAF3972980.1"/>
    <property type="molecule type" value="Genomic_DNA"/>
</dbReference>
<dbReference type="GO" id="GO:0010629">
    <property type="term" value="P:negative regulation of gene expression"/>
    <property type="evidence" value="ECO:0007669"/>
    <property type="project" value="TreeGrafter"/>
</dbReference>
<protein>
    <recommendedName>
        <fullName evidence="6">Poly [ADP-ribose] polymerase</fullName>
        <shortName evidence="6">PARP</shortName>
        <ecNumber evidence="6">2.4.2.-</ecNumber>
    </recommendedName>
</protein>
<evidence type="ECO:0000256" key="2">
    <source>
        <dbReference type="ARBA" id="ARBA00022676"/>
    </source>
</evidence>
<reference evidence="12" key="1">
    <citation type="submission" date="2021-02" db="EMBL/GenBank/DDBJ databases">
        <authorList>
            <person name="Nowell W R."/>
        </authorList>
    </citation>
    <scope>NUCLEOTIDE SEQUENCE</scope>
</reference>
<comment type="caution">
    <text evidence="12">The sequence shown here is derived from an EMBL/GenBank/DDBJ whole genome shotgun (WGS) entry which is preliminary data.</text>
</comment>
<dbReference type="InterPro" id="IPR052056">
    <property type="entry name" value="Mono-ARTD/PARP"/>
</dbReference>
<evidence type="ECO:0000256" key="1">
    <source>
        <dbReference type="ARBA" id="ARBA00004123"/>
    </source>
</evidence>
<keyword evidence="7" id="KW-1133">Transmembrane helix</keyword>
<evidence type="ECO:0000256" key="5">
    <source>
        <dbReference type="ARBA" id="ARBA00023242"/>
    </source>
</evidence>
<evidence type="ECO:0000256" key="7">
    <source>
        <dbReference type="SAM" id="Phobius"/>
    </source>
</evidence>
<evidence type="ECO:0000313" key="11">
    <source>
        <dbReference type="EMBL" id="CAF3695275.1"/>
    </source>
</evidence>
<evidence type="ECO:0000313" key="12">
    <source>
        <dbReference type="EMBL" id="CAF3972980.1"/>
    </source>
</evidence>
<keyword evidence="4 6" id="KW-0520">NAD</keyword>
<dbReference type="OrthoDB" id="6133115at2759"/>
<comment type="subcellular location">
    <subcellularLocation>
        <location evidence="1">Nucleus</location>
    </subcellularLocation>
</comment>
<dbReference type="Proteomes" id="UP000663891">
    <property type="component" value="Unassembled WGS sequence"/>
</dbReference>
<dbReference type="Proteomes" id="UP000663881">
    <property type="component" value="Unassembled WGS sequence"/>
</dbReference>
<evidence type="ECO:0000256" key="3">
    <source>
        <dbReference type="ARBA" id="ARBA00022679"/>
    </source>
</evidence>
<dbReference type="GO" id="GO:0005634">
    <property type="term" value="C:nucleus"/>
    <property type="evidence" value="ECO:0007669"/>
    <property type="project" value="UniProtKB-SubCell"/>
</dbReference>
<feature type="domain" description="PARP catalytic" evidence="8">
    <location>
        <begin position="276"/>
        <end position="479"/>
    </location>
</feature>
<gene>
    <name evidence="9" type="ORF">IZO911_LOCUS9413</name>
    <name evidence="12" type="ORF">KXQ929_LOCUS26886</name>
    <name evidence="11" type="ORF">OKA104_LOCUS12104</name>
    <name evidence="10" type="ORF">VCS650_LOCUS10837</name>
</gene>
<evidence type="ECO:0000256" key="4">
    <source>
        <dbReference type="ARBA" id="ARBA00023027"/>
    </source>
</evidence>
<evidence type="ECO:0000313" key="13">
    <source>
        <dbReference type="Proteomes" id="UP000663868"/>
    </source>
</evidence>
<keyword evidence="7" id="KW-0812">Transmembrane</keyword>
<name>A0A819M2E9_9BILA</name>